<reference evidence="1" key="1">
    <citation type="submission" date="2021-09" db="EMBL/GenBank/DDBJ databases">
        <authorList>
            <person name="Martin H S."/>
        </authorList>
    </citation>
    <scope>NUCLEOTIDE SEQUENCE</scope>
</reference>
<gene>
    <name evidence="1" type="ORF">DCHRY22_LOCUS9733</name>
</gene>
<dbReference type="EMBL" id="CAKASE010000067">
    <property type="protein sequence ID" value="CAG9571598.1"/>
    <property type="molecule type" value="Genomic_DNA"/>
</dbReference>
<organism evidence="1 2">
    <name type="scientific">Danaus chrysippus</name>
    <name type="common">African queen</name>
    <dbReference type="NCBI Taxonomy" id="151541"/>
    <lineage>
        <taxon>Eukaryota</taxon>
        <taxon>Metazoa</taxon>
        <taxon>Ecdysozoa</taxon>
        <taxon>Arthropoda</taxon>
        <taxon>Hexapoda</taxon>
        <taxon>Insecta</taxon>
        <taxon>Pterygota</taxon>
        <taxon>Neoptera</taxon>
        <taxon>Endopterygota</taxon>
        <taxon>Lepidoptera</taxon>
        <taxon>Glossata</taxon>
        <taxon>Ditrysia</taxon>
        <taxon>Papilionoidea</taxon>
        <taxon>Nymphalidae</taxon>
        <taxon>Danainae</taxon>
        <taxon>Danaini</taxon>
        <taxon>Danaina</taxon>
        <taxon>Danaus</taxon>
        <taxon>Anosia</taxon>
    </lineage>
</organism>
<name>A0A8J2QVX9_9NEOP</name>
<dbReference type="AlphaFoldDB" id="A0A8J2QVX9"/>
<dbReference type="Proteomes" id="UP000789524">
    <property type="component" value="Unassembled WGS sequence"/>
</dbReference>
<comment type="caution">
    <text evidence="1">The sequence shown here is derived from an EMBL/GenBank/DDBJ whole genome shotgun (WGS) entry which is preliminary data.</text>
</comment>
<sequence length="98" mass="11085">MGLSVPAMAFDRSMAQILRDPPLKIKVSPTYVVPSYAPRLCALVLYLKTAPIPMVAPLFSFQIYIQKALIFDPIRARAMLYKLRISLLRLTISFHTTC</sequence>
<evidence type="ECO:0000313" key="1">
    <source>
        <dbReference type="EMBL" id="CAG9571598.1"/>
    </source>
</evidence>
<evidence type="ECO:0000313" key="2">
    <source>
        <dbReference type="Proteomes" id="UP000789524"/>
    </source>
</evidence>
<protein>
    <submittedName>
        <fullName evidence="1">(African queen) hypothetical protein</fullName>
    </submittedName>
</protein>
<keyword evidence="2" id="KW-1185">Reference proteome</keyword>
<accession>A0A8J2QVX9</accession>
<proteinExistence type="predicted"/>